<dbReference type="InterPro" id="IPR007630">
    <property type="entry name" value="RNA_pol_sigma70_r4"/>
</dbReference>
<dbReference type="InterPro" id="IPR007627">
    <property type="entry name" value="RNA_pol_sigma70_r2"/>
</dbReference>
<evidence type="ECO:0000256" key="3">
    <source>
        <dbReference type="ARBA" id="ARBA00023125"/>
    </source>
</evidence>
<dbReference type="SUPFAM" id="SSF88659">
    <property type="entry name" value="Sigma3 and sigma4 domains of RNA polymerase sigma factors"/>
    <property type="match status" value="2"/>
</dbReference>
<reference evidence="7 8" key="1">
    <citation type="submission" date="2018-11" db="EMBL/GenBank/DDBJ databases">
        <title>Complete genome sequence of Nocardioides baekrokdamisoli strain KCTC 39748.</title>
        <authorList>
            <person name="Kang S.W."/>
            <person name="Lee K.C."/>
            <person name="Kim K.K."/>
            <person name="Kim J.S."/>
            <person name="Kim D.S."/>
            <person name="Ko S.H."/>
            <person name="Yang S.H."/>
            <person name="Shin Y.K."/>
            <person name="Lee J.S."/>
        </authorList>
    </citation>
    <scope>NUCLEOTIDE SEQUENCE [LARGE SCALE GENOMIC DNA]</scope>
    <source>
        <strain evidence="7 8">KCTC 39748</strain>
    </source>
</reference>
<dbReference type="GO" id="GO:0003677">
    <property type="term" value="F:DNA binding"/>
    <property type="evidence" value="ECO:0007669"/>
    <property type="project" value="UniProtKB-KW"/>
</dbReference>
<sequence>MNTQVVSEQYVTRARGQTVGDLLQREQTSGYFAQACHATDPAAKVRSLNQVVLVNLPVADRLARHYSDRGILVQDLIQVARLGLVLAVRRFDPDLGSDFLSFAVPTIRGELKRHFRDRGWVVRPPRAVQELCPRIVDASSLLTQRFGRTPTRVEMATHLGVDELSVARALLADGCFAPPSLDSTLNVEAGEDGGGPWGARVGRIDPGLEWVDAKVTLAPLFRGLCERDRRVLRLRFVDEMTQEEIGEVVGVSQMQVSRILARILWLARNELAA</sequence>
<keyword evidence="2" id="KW-0731">Sigma factor</keyword>
<feature type="domain" description="RNA polymerase sigma-70 region 4" evidence="6">
    <location>
        <begin position="223"/>
        <end position="264"/>
    </location>
</feature>
<dbReference type="CDD" id="cd06171">
    <property type="entry name" value="Sigma70_r4"/>
    <property type="match status" value="1"/>
</dbReference>
<evidence type="ECO:0000256" key="2">
    <source>
        <dbReference type="ARBA" id="ARBA00023082"/>
    </source>
</evidence>
<dbReference type="AlphaFoldDB" id="A0A3G9IEL4"/>
<proteinExistence type="predicted"/>
<dbReference type="InterPro" id="IPR014284">
    <property type="entry name" value="RNA_pol_sigma-70_dom"/>
</dbReference>
<dbReference type="Gene3D" id="1.10.10.10">
    <property type="entry name" value="Winged helix-like DNA-binding domain superfamily/Winged helix DNA-binding domain"/>
    <property type="match status" value="2"/>
</dbReference>
<dbReference type="RefSeq" id="WP_125568577.1">
    <property type="nucleotide sequence ID" value="NZ_AP019307.1"/>
</dbReference>
<dbReference type="PANTHER" id="PTHR30385">
    <property type="entry name" value="SIGMA FACTOR F FLAGELLAR"/>
    <property type="match status" value="1"/>
</dbReference>
<keyword evidence="1" id="KW-0805">Transcription regulation</keyword>
<organism evidence="7 8">
    <name type="scientific">Nocardioides baekrokdamisoli</name>
    <dbReference type="NCBI Taxonomy" id="1804624"/>
    <lineage>
        <taxon>Bacteria</taxon>
        <taxon>Bacillati</taxon>
        <taxon>Actinomycetota</taxon>
        <taxon>Actinomycetes</taxon>
        <taxon>Propionibacteriales</taxon>
        <taxon>Nocardioidaceae</taxon>
        <taxon>Nocardioides</taxon>
    </lineage>
</organism>
<dbReference type="Proteomes" id="UP000271573">
    <property type="component" value="Chromosome"/>
</dbReference>
<dbReference type="Pfam" id="PF04545">
    <property type="entry name" value="Sigma70_r4"/>
    <property type="match status" value="1"/>
</dbReference>
<gene>
    <name evidence="7" type="ORF">Back2_17170</name>
</gene>
<evidence type="ECO:0000256" key="4">
    <source>
        <dbReference type="ARBA" id="ARBA00023163"/>
    </source>
</evidence>
<dbReference type="InterPro" id="IPR013325">
    <property type="entry name" value="RNA_pol_sigma_r2"/>
</dbReference>
<dbReference type="InterPro" id="IPR013324">
    <property type="entry name" value="RNA_pol_sigma_r3/r4-like"/>
</dbReference>
<accession>A0A3G9IEL4</accession>
<dbReference type="PANTHER" id="PTHR30385:SF4">
    <property type="entry name" value="RNA POLYMERASE SIGMA-E FACTOR"/>
    <property type="match status" value="1"/>
</dbReference>
<name>A0A3G9IEL4_9ACTN</name>
<dbReference type="Pfam" id="PF04542">
    <property type="entry name" value="Sigma70_r2"/>
    <property type="match status" value="1"/>
</dbReference>
<dbReference type="Gene3D" id="1.20.120.1810">
    <property type="match status" value="1"/>
</dbReference>
<dbReference type="PRINTS" id="PR00046">
    <property type="entry name" value="SIGMA70FCT"/>
</dbReference>
<dbReference type="SUPFAM" id="SSF88946">
    <property type="entry name" value="Sigma2 domain of RNA polymerase sigma factors"/>
    <property type="match status" value="1"/>
</dbReference>
<keyword evidence="3" id="KW-0238">DNA-binding</keyword>
<dbReference type="NCBIfam" id="TIGR02937">
    <property type="entry name" value="sigma70-ECF"/>
    <property type="match status" value="1"/>
</dbReference>
<dbReference type="GO" id="GO:0006352">
    <property type="term" value="P:DNA-templated transcription initiation"/>
    <property type="evidence" value="ECO:0007669"/>
    <property type="project" value="InterPro"/>
</dbReference>
<dbReference type="InterPro" id="IPR036388">
    <property type="entry name" value="WH-like_DNA-bd_sf"/>
</dbReference>
<evidence type="ECO:0000313" key="7">
    <source>
        <dbReference type="EMBL" id="BBH17430.1"/>
    </source>
</evidence>
<evidence type="ECO:0000313" key="8">
    <source>
        <dbReference type="Proteomes" id="UP000271573"/>
    </source>
</evidence>
<dbReference type="GO" id="GO:0016987">
    <property type="term" value="F:sigma factor activity"/>
    <property type="evidence" value="ECO:0007669"/>
    <property type="project" value="UniProtKB-KW"/>
</dbReference>
<feature type="domain" description="RNA polymerase sigma-70 region 2" evidence="5">
    <location>
        <begin position="55"/>
        <end position="120"/>
    </location>
</feature>
<dbReference type="EMBL" id="AP019307">
    <property type="protein sequence ID" value="BBH17430.1"/>
    <property type="molecule type" value="Genomic_DNA"/>
</dbReference>
<evidence type="ECO:0000259" key="6">
    <source>
        <dbReference type="Pfam" id="PF04545"/>
    </source>
</evidence>
<protein>
    <submittedName>
        <fullName evidence="7">RNA polymerase sigma factor SigF</fullName>
    </submittedName>
</protein>
<dbReference type="OrthoDB" id="9804285at2"/>
<dbReference type="KEGG" id="nbe:Back2_17170"/>
<dbReference type="InterPro" id="IPR000943">
    <property type="entry name" value="RNA_pol_sigma70"/>
</dbReference>
<keyword evidence="4" id="KW-0804">Transcription</keyword>
<keyword evidence="8" id="KW-1185">Reference proteome</keyword>
<evidence type="ECO:0000259" key="5">
    <source>
        <dbReference type="Pfam" id="PF04542"/>
    </source>
</evidence>
<evidence type="ECO:0000256" key="1">
    <source>
        <dbReference type="ARBA" id="ARBA00023015"/>
    </source>
</evidence>